<organism evidence="1">
    <name type="scientific">freshwater metagenome</name>
    <dbReference type="NCBI Taxonomy" id="449393"/>
    <lineage>
        <taxon>unclassified sequences</taxon>
        <taxon>metagenomes</taxon>
        <taxon>ecological metagenomes</taxon>
    </lineage>
</organism>
<dbReference type="NCBIfam" id="TIGR01443">
    <property type="entry name" value="intein_Cterm"/>
    <property type="match status" value="1"/>
</dbReference>
<evidence type="ECO:0000313" key="1">
    <source>
        <dbReference type="EMBL" id="CAB4924313.1"/>
    </source>
</evidence>
<dbReference type="Gene3D" id="2.170.16.10">
    <property type="entry name" value="Hedgehog/Intein (Hint) domain"/>
    <property type="match status" value="1"/>
</dbReference>
<accession>A0A6J7I0Q5</accession>
<protein>
    <submittedName>
        <fullName evidence="1">Unannotated protein</fullName>
    </submittedName>
</protein>
<dbReference type="Gene3D" id="2.180.10.10">
    <property type="entry name" value="RHS repeat-associated core"/>
    <property type="match status" value="1"/>
</dbReference>
<dbReference type="InterPro" id="IPR036844">
    <property type="entry name" value="Hint_dom_sf"/>
</dbReference>
<dbReference type="InterPro" id="IPR022385">
    <property type="entry name" value="Rhs_assc_core"/>
</dbReference>
<gene>
    <name evidence="1" type="ORF">UFOPK3651_01059</name>
</gene>
<reference evidence="1" key="1">
    <citation type="submission" date="2020-05" db="EMBL/GenBank/DDBJ databases">
        <authorList>
            <person name="Chiriac C."/>
            <person name="Salcher M."/>
            <person name="Ghai R."/>
            <person name="Kavagutti S V."/>
        </authorList>
    </citation>
    <scope>NUCLEOTIDE SEQUENCE</scope>
</reference>
<sequence>MTWGRDRVGCSVFLNNRYYDPATGVFVSVDPLVGRTGTPYLYANGNPSTFSDPNGLCAHNNGRQGYDDGKGDCVRKGYPGGSTSACWGAAETPQYCVSTPGTKADFADGLMRRWDGNWNKTESERAEYFLTLMGGDPGNLDFAFEMARNRNLADYWMHHPDEALSMGTWRPAMAAMWAAGALYIAEGAGNQGSSSSSACHSFDPRTEVVMADGTRKHIAEVKVGDYVLTTDPVTSVLMMRRVTELHINHDTDLADVVVADAKGQQATLHTTQRHMFWDDTRGAWTEAGELRPGDRLHDLVGGLVTVVGVHDLVGARAMYDLTVEGVHTYYVEAGAGAVLVHNCDLDALSKSGRGVDPSDAGGQLTRAGRAYAKAGEVFGSTSGGPAVINAAGQSALDEILTNSGTISNVMSGGNFAGGLVFISPNGVAAVFGADGVFQYFGRMPYP</sequence>
<dbReference type="Pfam" id="PF07591">
    <property type="entry name" value="PT-HINT"/>
    <property type="match status" value="1"/>
</dbReference>
<proteinExistence type="predicted"/>
<dbReference type="NCBIfam" id="TIGR03696">
    <property type="entry name" value="Rhs_assc_core"/>
    <property type="match status" value="1"/>
</dbReference>
<dbReference type="InterPro" id="IPR030934">
    <property type="entry name" value="Intein_C"/>
</dbReference>
<dbReference type="SUPFAM" id="SSF51294">
    <property type="entry name" value="Hedgehog/intein (Hint) domain"/>
    <property type="match status" value="1"/>
</dbReference>
<dbReference type="CDD" id="cd00081">
    <property type="entry name" value="Hint"/>
    <property type="match status" value="1"/>
</dbReference>
<dbReference type="PROSITE" id="PS50818">
    <property type="entry name" value="INTEIN_C_TER"/>
    <property type="match status" value="1"/>
</dbReference>
<name>A0A6J7I0Q5_9ZZZZ</name>
<dbReference type="EMBL" id="CAFBMT010000005">
    <property type="protein sequence ID" value="CAB4924313.1"/>
    <property type="molecule type" value="Genomic_DNA"/>
</dbReference>
<dbReference type="AlphaFoldDB" id="A0A6J7I0Q5"/>